<organism evidence="1 2">
    <name type="scientific">Lysobacter enzymogenes</name>
    <dbReference type="NCBI Taxonomy" id="69"/>
    <lineage>
        <taxon>Bacteria</taxon>
        <taxon>Pseudomonadati</taxon>
        <taxon>Pseudomonadota</taxon>
        <taxon>Gammaproteobacteria</taxon>
        <taxon>Lysobacterales</taxon>
        <taxon>Lysobacteraceae</taxon>
        <taxon>Lysobacter</taxon>
    </lineage>
</organism>
<dbReference type="EMBL" id="CP013140">
    <property type="protein sequence ID" value="ALN59183.1"/>
    <property type="molecule type" value="Genomic_DNA"/>
</dbReference>
<dbReference type="KEGG" id="lez:GLE_3840"/>
<dbReference type="AlphaFoldDB" id="A0A0S2DLJ9"/>
<gene>
    <name evidence="1" type="ORF">GLE_3840</name>
</gene>
<dbReference type="Proteomes" id="UP000061569">
    <property type="component" value="Chromosome"/>
</dbReference>
<sequence length="44" mass="4636">MEAHWETLHGPVRCGQRRGGVPESCLDAACALASAVRRAMAALS</sequence>
<protein>
    <submittedName>
        <fullName evidence="1">Uncharacterized protein</fullName>
    </submittedName>
</protein>
<name>A0A0S2DLJ9_LYSEN</name>
<evidence type="ECO:0000313" key="1">
    <source>
        <dbReference type="EMBL" id="ALN59183.1"/>
    </source>
</evidence>
<proteinExistence type="predicted"/>
<reference evidence="1 2" key="1">
    <citation type="submission" date="2015-11" db="EMBL/GenBank/DDBJ databases">
        <title>Genome sequences of Lysobacter enzymogenes strain C3 and Lysobacter antibioticus ATCC 29479.</title>
        <authorList>
            <person name="Kobayashi D.Y."/>
        </authorList>
    </citation>
    <scope>NUCLEOTIDE SEQUENCE [LARGE SCALE GENOMIC DNA]</scope>
    <source>
        <strain evidence="1 2">C3</strain>
    </source>
</reference>
<accession>A0A0S2DLJ9</accession>
<evidence type="ECO:0000313" key="2">
    <source>
        <dbReference type="Proteomes" id="UP000061569"/>
    </source>
</evidence>